<proteinExistence type="predicted"/>
<dbReference type="AlphaFoldDB" id="A0A2G9TX86"/>
<sequence length="73" mass="8385">LETVIPEQTERYLEVSDDYVKRNLEYAATLKGVVDNSIERMDMKLSAKDVNLIMSILSDRPDQIKGMMCFISL</sequence>
<evidence type="ECO:0000313" key="2">
    <source>
        <dbReference type="Proteomes" id="UP000230423"/>
    </source>
</evidence>
<gene>
    <name evidence="1" type="ORF">TELCIR_15889</name>
</gene>
<accession>A0A2G9TX86</accession>
<dbReference type="EMBL" id="KZ351975">
    <property type="protein sequence ID" value="PIO62547.1"/>
    <property type="molecule type" value="Genomic_DNA"/>
</dbReference>
<organism evidence="1 2">
    <name type="scientific">Teladorsagia circumcincta</name>
    <name type="common">Brown stomach worm</name>
    <name type="synonym">Ostertagia circumcincta</name>
    <dbReference type="NCBI Taxonomy" id="45464"/>
    <lineage>
        <taxon>Eukaryota</taxon>
        <taxon>Metazoa</taxon>
        <taxon>Ecdysozoa</taxon>
        <taxon>Nematoda</taxon>
        <taxon>Chromadorea</taxon>
        <taxon>Rhabditida</taxon>
        <taxon>Rhabditina</taxon>
        <taxon>Rhabditomorpha</taxon>
        <taxon>Strongyloidea</taxon>
        <taxon>Trichostrongylidae</taxon>
        <taxon>Teladorsagia</taxon>
    </lineage>
</organism>
<feature type="non-terminal residue" evidence="1">
    <location>
        <position position="1"/>
    </location>
</feature>
<name>A0A2G9TX86_TELCI</name>
<protein>
    <submittedName>
        <fullName evidence="1">Uncharacterized protein</fullName>
    </submittedName>
</protein>
<dbReference type="Proteomes" id="UP000230423">
    <property type="component" value="Unassembled WGS sequence"/>
</dbReference>
<reference evidence="1 2" key="1">
    <citation type="submission" date="2015-09" db="EMBL/GenBank/DDBJ databases">
        <title>Draft genome of the parasitic nematode Teladorsagia circumcincta isolate WARC Sus (inbred).</title>
        <authorList>
            <person name="Mitreva M."/>
        </authorList>
    </citation>
    <scope>NUCLEOTIDE SEQUENCE [LARGE SCALE GENOMIC DNA]</scope>
    <source>
        <strain evidence="1 2">S</strain>
    </source>
</reference>
<keyword evidence="2" id="KW-1185">Reference proteome</keyword>
<evidence type="ECO:0000313" key="1">
    <source>
        <dbReference type="EMBL" id="PIO62547.1"/>
    </source>
</evidence>